<protein>
    <submittedName>
        <fullName evidence="2">Uncharacterized protein</fullName>
    </submittedName>
</protein>
<proteinExistence type="predicted"/>
<dbReference type="EMBL" id="BOOU01000078">
    <property type="protein sequence ID" value="GII80724.1"/>
    <property type="molecule type" value="Genomic_DNA"/>
</dbReference>
<reference evidence="2" key="1">
    <citation type="submission" date="2021-01" db="EMBL/GenBank/DDBJ databases">
        <title>Whole genome shotgun sequence of Sphaerisporangium rufum NBRC 109079.</title>
        <authorList>
            <person name="Komaki H."/>
            <person name="Tamura T."/>
        </authorList>
    </citation>
    <scope>NUCLEOTIDE SEQUENCE</scope>
    <source>
        <strain evidence="2">NBRC 109079</strain>
    </source>
</reference>
<dbReference type="AlphaFoldDB" id="A0A919R6W1"/>
<accession>A0A919R6W1</accession>
<organism evidence="2 3">
    <name type="scientific">Sphaerisporangium rufum</name>
    <dbReference type="NCBI Taxonomy" id="1381558"/>
    <lineage>
        <taxon>Bacteria</taxon>
        <taxon>Bacillati</taxon>
        <taxon>Actinomycetota</taxon>
        <taxon>Actinomycetes</taxon>
        <taxon>Streptosporangiales</taxon>
        <taxon>Streptosporangiaceae</taxon>
        <taxon>Sphaerisporangium</taxon>
    </lineage>
</organism>
<comment type="caution">
    <text evidence="2">The sequence shown here is derived from an EMBL/GenBank/DDBJ whole genome shotgun (WGS) entry which is preliminary data.</text>
</comment>
<name>A0A919R6W1_9ACTN</name>
<gene>
    <name evidence="2" type="ORF">Sru01_57060</name>
</gene>
<sequence length="109" mass="11432">MRVAGAAQQVAADQRPVVPVEPLDPGADGRLRDKSGVLTPQETGPGARWSHADKTVTPDEATPARASVPAGESAAGTRAIDEPHRNGSPGRRHAWSGAARRWLEDLPSV</sequence>
<dbReference type="Proteomes" id="UP000655287">
    <property type="component" value="Unassembled WGS sequence"/>
</dbReference>
<evidence type="ECO:0000256" key="1">
    <source>
        <dbReference type="SAM" id="MobiDB-lite"/>
    </source>
</evidence>
<feature type="compositionally biased region" description="Low complexity" evidence="1">
    <location>
        <begin position="1"/>
        <end position="12"/>
    </location>
</feature>
<keyword evidence="3" id="KW-1185">Reference proteome</keyword>
<evidence type="ECO:0000313" key="2">
    <source>
        <dbReference type="EMBL" id="GII80724.1"/>
    </source>
</evidence>
<evidence type="ECO:0000313" key="3">
    <source>
        <dbReference type="Proteomes" id="UP000655287"/>
    </source>
</evidence>
<feature type="region of interest" description="Disordered" evidence="1">
    <location>
        <begin position="1"/>
        <end position="96"/>
    </location>
</feature>